<protein>
    <submittedName>
        <fullName evidence="1">Tail fiber protein</fullName>
    </submittedName>
</protein>
<sequence>MPTPIPSRLLRTGDTYLLDEADLAGGYRTVATLAARDAIPLSARRLGMTVYCQADKTEYQLITSVANTGWGQRPLFSGKVHSVAQIVNVAALQQFNPYVFEQYANARVRQWFNALAPANRVLNKPLYFFKILCAVGAPSLAQGSILPPDTQYLGDATFVYDSAGSSEAVTLVESSIICVAKTLIPLGDQVIAAMDEYAERMAAQ</sequence>
<organism evidence="1">
    <name type="scientific">Pseudomonas phage HRDY3</name>
    <dbReference type="NCBI Taxonomy" id="3236930"/>
    <lineage>
        <taxon>Viruses</taxon>
    </lineage>
</organism>
<dbReference type="EMBL" id="PQ015379">
    <property type="protein sequence ID" value="XDJ15093.1"/>
    <property type="molecule type" value="Genomic_DNA"/>
</dbReference>
<name>A0AB39CDZ8_9VIRU</name>
<evidence type="ECO:0000313" key="1">
    <source>
        <dbReference type="EMBL" id="XDJ15093.1"/>
    </source>
</evidence>
<accession>A0AB39CDZ8</accession>
<reference evidence="1" key="1">
    <citation type="submission" date="2024-07" db="EMBL/GenBank/DDBJ databases">
        <authorList>
            <person name="Bringhurst R.M."/>
            <person name="Homer T.E."/>
        </authorList>
    </citation>
    <scope>NUCLEOTIDE SEQUENCE</scope>
</reference>
<proteinExistence type="predicted"/>